<comment type="caution">
    <text evidence="6">The sequence shown here is derived from an EMBL/GenBank/DDBJ whole genome shotgun (WGS) entry which is preliminary data.</text>
</comment>
<proteinExistence type="predicted"/>
<sequence length="168" mass="20041">MPPPMLWNADRHRHFVHVVEQFGGEQRATHDKNFKLMNRKELTIDQVKTHLQSYRITKQKEAIQAEERRQKMIRQMNEWETKQHLRRYERLLKTAECIQNQQKRVQQEEMKGKRIKFGESSNKREEVSCKSLYQSSRIGLNESGNDEDQKDGNNGEILSLELTLGLKY</sequence>
<evidence type="ECO:0008006" key="8">
    <source>
        <dbReference type="Google" id="ProtNLM"/>
    </source>
</evidence>
<gene>
    <name evidence="6" type="ORF">ANE_LOCUS9670</name>
</gene>
<dbReference type="Proteomes" id="UP000489600">
    <property type="component" value="Unassembled WGS sequence"/>
</dbReference>
<organism evidence="6 7">
    <name type="scientific">Arabis nemorensis</name>
    <dbReference type="NCBI Taxonomy" id="586526"/>
    <lineage>
        <taxon>Eukaryota</taxon>
        <taxon>Viridiplantae</taxon>
        <taxon>Streptophyta</taxon>
        <taxon>Embryophyta</taxon>
        <taxon>Tracheophyta</taxon>
        <taxon>Spermatophyta</taxon>
        <taxon>Magnoliopsida</taxon>
        <taxon>eudicotyledons</taxon>
        <taxon>Gunneridae</taxon>
        <taxon>Pentapetalae</taxon>
        <taxon>rosids</taxon>
        <taxon>malvids</taxon>
        <taxon>Brassicales</taxon>
        <taxon>Brassicaceae</taxon>
        <taxon>Arabideae</taxon>
        <taxon>Arabis</taxon>
    </lineage>
</organism>
<dbReference type="InterPro" id="IPR009057">
    <property type="entry name" value="Homeodomain-like_sf"/>
</dbReference>
<keyword evidence="5" id="KW-0175">Coiled coil</keyword>
<dbReference type="PANTHER" id="PTHR31496:SF19">
    <property type="entry name" value="TWO-COMPONENT RESPONSE REGULATOR ARR13"/>
    <property type="match status" value="1"/>
</dbReference>
<dbReference type="NCBIfam" id="TIGR01557">
    <property type="entry name" value="myb_SHAQKYF"/>
    <property type="match status" value="1"/>
</dbReference>
<evidence type="ECO:0000313" key="6">
    <source>
        <dbReference type="EMBL" id="VVA99225.1"/>
    </source>
</evidence>
<evidence type="ECO:0000256" key="1">
    <source>
        <dbReference type="ARBA" id="ARBA00004123"/>
    </source>
</evidence>
<keyword evidence="3" id="KW-0804">Transcription</keyword>
<keyword evidence="7" id="KW-1185">Reference proteome</keyword>
<dbReference type="AlphaFoldDB" id="A0A565BDG2"/>
<protein>
    <recommendedName>
        <fullName evidence="8">HTH myb-type domain-containing protein</fullName>
    </recommendedName>
</protein>
<dbReference type="EMBL" id="CABITT030000003">
    <property type="protein sequence ID" value="VVA99225.1"/>
    <property type="molecule type" value="Genomic_DNA"/>
</dbReference>
<evidence type="ECO:0000256" key="2">
    <source>
        <dbReference type="ARBA" id="ARBA00023015"/>
    </source>
</evidence>
<evidence type="ECO:0000256" key="3">
    <source>
        <dbReference type="ARBA" id="ARBA00023163"/>
    </source>
</evidence>
<dbReference type="OrthoDB" id="1110281at2759"/>
<dbReference type="GO" id="GO:0010158">
    <property type="term" value="P:abaxial cell fate specification"/>
    <property type="evidence" value="ECO:0007669"/>
    <property type="project" value="InterPro"/>
</dbReference>
<accession>A0A565BDG2</accession>
<dbReference type="Gene3D" id="1.10.10.60">
    <property type="entry name" value="Homeodomain-like"/>
    <property type="match status" value="1"/>
</dbReference>
<dbReference type="GO" id="GO:0000976">
    <property type="term" value="F:transcription cis-regulatory region binding"/>
    <property type="evidence" value="ECO:0007669"/>
    <property type="project" value="InterPro"/>
</dbReference>
<dbReference type="PANTHER" id="PTHR31496">
    <property type="entry name" value="TRANSCRIPTION FACTOR KAN2-RELATED"/>
    <property type="match status" value="1"/>
</dbReference>
<keyword evidence="2" id="KW-0805">Transcription regulation</keyword>
<keyword evidence="4" id="KW-0539">Nucleus</keyword>
<dbReference type="SUPFAM" id="SSF46689">
    <property type="entry name" value="Homeodomain-like"/>
    <property type="match status" value="1"/>
</dbReference>
<feature type="coiled-coil region" evidence="5">
    <location>
        <begin position="62"/>
        <end position="108"/>
    </location>
</feature>
<evidence type="ECO:0000313" key="7">
    <source>
        <dbReference type="Proteomes" id="UP000489600"/>
    </source>
</evidence>
<evidence type="ECO:0000256" key="5">
    <source>
        <dbReference type="SAM" id="Coils"/>
    </source>
</evidence>
<comment type="subcellular location">
    <subcellularLocation>
        <location evidence="1">Nucleus</location>
    </subcellularLocation>
</comment>
<dbReference type="InterPro" id="IPR044847">
    <property type="entry name" value="KAN_fam"/>
</dbReference>
<dbReference type="GO" id="GO:0006355">
    <property type="term" value="P:regulation of DNA-templated transcription"/>
    <property type="evidence" value="ECO:0007669"/>
    <property type="project" value="InterPro"/>
</dbReference>
<dbReference type="GO" id="GO:0005634">
    <property type="term" value="C:nucleus"/>
    <property type="evidence" value="ECO:0007669"/>
    <property type="project" value="UniProtKB-SubCell"/>
</dbReference>
<dbReference type="InterPro" id="IPR006447">
    <property type="entry name" value="Myb_dom_plants"/>
</dbReference>
<name>A0A565BDG2_9BRAS</name>
<reference evidence="6" key="1">
    <citation type="submission" date="2019-07" db="EMBL/GenBank/DDBJ databases">
        <authorList>
            <person name="Dittberner H."/>
        </authorList>
    </citation>
    <scope>NUCLEOTIDE SEQUENCE [LARGE SCALE GENOMIC DNA]</scope>
</reference>
<evidence type="ECO:0000256" key="4">
    <source>
        <dbReference type="ARBA" id="ARBA00023242"/>
    </source>
</evidence>